<reference evidence="3" key="1">
    <citation type="submission" date="2021-09" db="EMBL/GenBank/DDBJ databases">
        <authorList>
            <consortium name="AG Swart"/>
            <person name="Singh M."/>
            <person name="Singh A."/>
            <person name="Seah K."/>
            <person name="Emmerich C."/>
        </authorList>
    </citation>
    <scope>NUCLEOTIDE SEQUENCE</scope>
    <source>
        <strain evidence="3">ATCC30299</strain>
    </source>
</reference>
<dbReference type="EC" id="3.1.3.16" evidence="1"/>
<proteinExistence type="inferred from homology"/>
<dbReference type="Gene3D" id="3.60.40.10">
    <property type="entry name" value="PPM-type phosphatase domain"/>
    <property type="match status" value="1"/>
</dbReference>
<dbReference type="Pfam" id="PF00481">
    <property type="entry name" value="PP2C"/>
    <property type="match status" value="1"/>
</dbReference>
<feature type="domain" description="PPM-type phosphatase" evidence="2">
    <location>
        <begin position="138"/>
        <end position="416"/>
    </location>
</feature>
<dbReference type="InterPro" id="IPR036457">
    <property type="entry name" value="PPM-type-like_dom_sf"/>
</dbReference>
<dbReference type="PANTHER" id="PTHR12320:SF1">
    <property type="entry name" value="PROTEIN PHOSPHATASE PTC7 HOMOLOG"/>
    <property type="match status" value="1"/>
</dbReference>
<comment type="similarity">
    <text evidence="1">Belongs to the PP2C family.</text>
</comment>
<organism evidence="3 4">
    <name type="scientific">Blepharisma stoltei</name>
    <dbReference type="NCBI Taxonomy" id="1481888"/>
    <lineage>
        <taxon>Eukaryota</taxon>
        <taxon>Sar</taxon>
        <taxon>Alveolata</taxon>
        <taxon>Ciliophora</taxon>
        <taxon>Postciliodesmatophora</taxon>
        <taxon>Heterotrichea</taxon>
        <taxon>Heterotrichida</taxon>
        <taxon>Blepharismidae</taxon>
        <taxon>Blepharisma</taxon>
    </lineage>
</organism>
<dbReference type="PROSITE" id="PS51746">
    <property type="entry name" value="PPM_2"/>
    <property type="match status" value="1"/>
</dbReference>
<comment type="catalytic activity">
    <reaction evidence="1">
        <text>O-phospho-L-threonyl-[protein] + H2O = L-threonyl-[protein] + phosphate</text>
        <dbReference type="Rhea" id="RHEA:47004"/>
        <dbReference type="Rhea" id="RHEA-COMP:11060"/>
        <dbReference type="Rhea" id="RHEA-COMP:11605"/>
        <dbReference type="ChEBI" id="CHEBI:15377"/>
        <dbReference type="ChEBI" id="CHEBI:30013"/>
        <dbReference type="ChEBI" id="CHEBI:43474"/>
        <dbReference type="ChEBI" id="CHEBI:61977"/>
        <dbReference type="EC" id="3.1.3.16"/>
    </reaction>
</comment>
<comment type="cofactor">
    <cofactor evidence="1">
        <name>Mg(2+)</name>
        <dbReference type="ChEBI" id="CHEBI:18420"/>
    </cofactor>
</comment>
<dbReference type="AlphaFoldDB" id="A0AAU9IPP2"/>
<sequence>MNFYESEDSQVQKALENFRKNLQIMHAAYQRHRGRCLVRISSYKGATLEQVYIMGSFTSPPWKVLIPLSYSITYKEYFIELWLSAESEFLLVKKDIKFALEAFPQRMSKLGFIANYIKIIKPANSNRKPSKCNIKYQFISEGLSQGKEPDINEDAFFCSKFAIGIADGVGGVKRDFGISSAAFSSELMKNCKEITDKIDASFNANFQTSNKVYLKGLNCEKIITQAYQKTNCGGSSTFLLISLLGNHLQISNLGDCGLMLIRNNGKKPIVVFRTTAKQHSFNVPYQISRKFTKLQLLTTSENNSQSFYIKDHWLEYSDCVSDADNYLISVQKNDIIVMGTDGLWDNLFVDEILEQVKVSCRDHMNLKEISENLVEMARARMNSEENTPFSEEISRKTGHSWVGGKRDDITVVVSYVDDA</sequence>
<protein>
    <recommendedName>
        <fullName evidence="1">Protein phosphatase</fullName>
        <ecNumber evidence="1">3.1.3.16</ecNumber>
    </recommendedName>
</protein>
<evidence type="ECO:0000313" key="4">
    <source>
        <dbReference type="Proteomes" id="UP001162131"/>
    </source>
</evidence>
<comment type="caution">
    <text evidence="3">The sequence shown here is derived from an EMBL/GenBank/DDBJ whole genome shotgun (WGS) entry which is preliminary data.</text>
</comment>
<gene>
    <name evidence="3" type="ORF">BSTOLATCC_MIC14456</name>
</gene>
<evidence type="ECO:0000259" key="2">
    <source>
        <dbReference type="PROSITE" id="PS51746"/>
    </source>
</evidence>
<dbReference type="EMBL" id="CAJZBQ010000014">
    <property type="protein sequence ID" value="CAG9315706.1"/>
    <property type="molecule type" value="Genomic_DNA"/>
</dbReference>
<evidence type="ECO:0000313" key="3">
    <source>
        <dbReference type="EMBL" id="CAG9315706.1"/>
    </source>
</evidence>
<dbReference type="PANTHER" id="PTHR12320">
    <property type="entry name" value="PROTEIN PHOSPHATASE 2C"/>
    <property type="match status" value="1"/>
</dbReference>
<dbReference type="CDD" id="cd00143">
    <property type="entry name" value="PP2Cc"/>
    <property type="match status" value="1"/>
</dbReference>
<dbReference type="SMART" id="SM00332">
    <property type="entry name" value="PP2Cc"/>
    <property type="match status" value="1"/>
</dbReference>
<dbReference type="InterPro" id="IPR001932">
    <property type="entry name" value="PPM-type_phosphatase-like_dom"/>
</dbReference>
<keyword evidence="1" id="KW-0479">Metal-binding</keyword>
<keyword evidence="1" id="KW-0460">Magnesium</keyword>
<dbReference type="SMART" id="SM00331">
    <property type="entry name" value="PP2C_SIG"/>
    <property type="match status" value="1"/>
</dbReference>
<keyword evidence="1" id="KW-0378">Hydrolase</keyword>
<dbReference type="GO" id="GO:0046872">
    <property type="term" value="F:metal ion binding"/>
    <property type="evidence" value="ECO:0007669"/>
    <property type="project" value="UniProtKB-UniRule"/>
</dbReference>
<evidence type="ECO:0000256" key="1">
    <source>
        <dbReference type="RuleBase" id="RU366020"/>
    </source>
</evidence>
<comment type="catalytic activity">
    <reaction evidence="1">
        <text>O-phospho-L-seryl-[protein] + H2O = L-seryl-[protein] + phosphate</text>
        <dbReference type="Rhea" id="RHEA:20629"/>
        <dbReference type="Rhea" id="RHEA-COMP:9863"/>
        <dbReference type="Rhea" id="RHEA-COMP:11604"/>
        <dbReference type="ChEBI" id="CHEBI:15377"/>
        <dbReference type="ChEBI" id="CHEBI:29999"/>
        <dbReference type="ChEBI" id="CHEBI:43474"/>
        <dbReference type="ChEBI" id="CHEBI:83421"/>
        <dbReference type="EC" id="3.1.3.16"/>
    </reaction>
</comment>
<keyword evidence="1" id="KW-0464">Manganese</keyword>
<name>A0AAU9IPP2_9CILI</name>
<dbReference type="GO" id="GO:0004722">
    <property type="term" value="F:protein serine/threonine phosphatase activity"/>
    <property type="evidence" value="ECO:0007669"/>
    <property type="project" value="UniProtKB-EC"/>
</dbReference>
<accession>A0AAU9IPP2</accession>
<comment type="cofactor">
    <cofactor evidence="1">
        <name>Mn(2+)</name>
        <dbReference type="ChEBI" id="CHEBI:29035"/>
    </cofactor>
</comment>
<keyword evidence="1" id="KW-0904">Protein phosphatase</keyword>
<dbReference type="SUPFAM" id="SSF81606">
    <property type="entry name" value="PP2C-like"/>
    <property type="match status" value="1"/>
</dbReference>
<dbReference type="Proteomes" id="UP001162131">
    <property type="component" value="Unassembled WGS sequence"/>
</dbReference>
<dbReference type="InterPro" id="IPR039123">
    <property type="entry name" value="PPTC7"/>
</dbReference>
<keyword evidence="4" id="KW-1185">Reference proteome</keyword>